<dbReference type="OrthoDB" id="5296079at2"/>
<dbReference type="RefSeq" id="WP_141200711.1">
    <property type="nucleotide sequence ID" value="NZ_CP041186.1"/>
</dbReference>
<proteinExistence type="predicted"/>
<evidence type="ECO:0000313" key="2">
    <source>
        <dbReference type="Proteomes" id="UP000315995"/>
    </source>
</evidence>
<name>A0A4Y6Q262_PERCE</name>
<sequence length="200" mass="23427">MQLTNLYNRHGEPHDRYVVVGTSGSGKSTLANRLAWHTSNRHIELDGLFWLPDWQMRETDDFRAQVASACAGERWVVDGNYSKARDIAWRRAQAIVWLDLPFHVVMTQMLGRTLDRCISRCDLWNSGNHATFRRAFLSRDSIIWWAAKTWKQRKELYSTLLYEPQWTHLDIFRVRSNDLSDVEVRRGRRSRSVASAESDC</sequence>
<dbReference type="Proteomes" id="UP000315995">
    <property type="component" value="Chromosome"/>
</dbReference>
<evidence type="ECO:0000313" key="1">
    <source>
        <dbReference type="EMBL" id="QDG54267.1"/>
    </source>
</evidence>
<dbReference type="PANTHER" id="PTHR37816:SF1">
    <property type="entry name" value="TOXIN"/>
    <property type="match status" value="1"/>
</dbReference>
<dbReference type="SUPFAM" id="SSF52540">
    <property type="entry name" value="P-loop containing nucleoside triphosphate hydrolases"/>
    <property type="match status" value="1"/>
</dbReference>
<gene>
    <name evidence="1" type="ORF">FIV42_27040</name>
</gene>
<organism evidence="1 2">
    <name type="scientific">Persicimonas caeni</name>
    <dbReference type="NCBI Taxonomy" id="2292766"/>
    <lineage>
        <taxon>Bacteria</taxon>
        <taxon>Deltaproteobacteria</taxon>
        <taxon>Bradymonadales</taxon>
        <taxon>Bradymonadaceae</taxon>
        <taxon>Persicimonas</taxon>
    </lineage>
</organism>
<reference evidence="1 2" key="1">
    <citation type="submission" date="2019-06" db="EMBL/GenBank/DDBJ databases">
        <title>Persicimonas caeni gen. nov., sp. nov., a predatory bacterium isolated from solar saltern.</title>
        <authorList>
            <person name="Wang S."/>
        </authorList>
    </citation>
    <scope>NUCLEOTIDE SEQUENCE [LARGE SCALE GENOMIC DNA]</scope>
    <source>
        <strain evidence="1 2">YN101</strain>
    </source>
</reference>
<dbReference type="EMBL" id="CP041186">
    <property type="protein sequence ID" value="QDG54267.1"/>
    <property type="molecule type" value="Genomic_DNA"/>
</dbReference>
<dbReference type="PANTHER" id="PTHR37816">
    <property type="entry name" value="YALI0E33011P"/>
    <property type="match status" value="1"/>
</dbReference>
<dbReference type="AlphaFoldDB" id="A0A4Y6Q262"/>
<dbReference type="Gene3D" id="3.40.50.300">
    <property type="entry name" value="P-loop containing nucleotide triphosphate hydrolases"/>
    <property type="match status" value="1"/>
</dbReference>
<dbReference type="InterPro" id="IPR052922">
    <property type="entry name" value="Cytidylate_Kinase-2"/>
</dbReference>
<keyword evidence="2" id="KW-1185">Reference proteome</keyword>
<dbReference type="InterPro" id="IPR027417">
    <property type="entry name" value="P-loop_NTPase"/>
</dbReference>
<evidence type="ECO:0008006" key="3">
    <source>
        <dbReference type="Google" id="ProtNLM"/>
    </source>
</evidence>
<accession>A0A5B8YE60</accession>
<accession>A0A4Y6Q262</accession>
<protein>
    <recommendedName>
        <fullName evidence="3">Adenylate kinase</fullName>
    </recommendedName>
</protein>